<dbReference type="PANTHER" id="PTHR30349:SF64">
    <property type="entry name" value="PROPHAGE INTEGRASE INTD-RELATED"/>
    <property type="match status" value="1"/>
</dbReference>
<dbReference type="InterPro" id="IPR013762">
    <property type="entry name" value="Integrase-like_cat_sf"/>
</dbReference>
<evidence type="ECO:0000259" key="6">
    <source>
        <dbReference type="PROSITE" id="PS51898"/>
    </source>
</evidence>
<name>A0A1F7VD88_9BACT</name>
<dbReference type="AlphaFoldDB" id="A0A1F7VD88"/>
<feature type="domain" description="Core-binding (CB)" evidence="7">
    <location>
        <begin position="8"/>
        <end position="88"/>
    </location>
</feature>
<dbReference type="GO" id="GO:0006310">
    <property type="term" value="P:DNA recombination"/>
    <property type="evidence" value="ECO:0007669"/>
    <property type="project" value="UniProtKB-KW"/>
</dbReference>
<evidence type="ECO:0000313" key="8">
    <source>
        <dbReference type="EMBL" id="OGL88520.1"/>
    </source>
</evidence>
<dbReference type="PANTHER" id="PTHR30349">
    <property type="entry name" value="PHAGE INTEGRASE-RELATED"/>
    <property type="match status" value="1"/>
</dbReference>
<dbReference type="InterPro" id="IPR011010">
    <property type="entry name" value="DNA_brk_join_enz"/>
</dbReference>
<accession>A0A1F7VD88</accession>
<sequence length="280" mass="31477">MNEGVLYPSKDPIAKLRQEMKLRGLSQKTVKSYAQYISQCLSFANRGPLEIRTVDVRAFLEHLADRGCSPSTLNTAYSALRFYFGTILHRGFFTGIPRAKKAHALPVVLSKNEVRQMIGIMDNPKHRCMLQLLYGTGMRVGELVRLRMGDVDFERGLIIVKYGKGAKDRLVMLPAAVHATLVNQRRLKTLNDFLFTNGRGGRLTEKTIQKVVQQAARKACVEKVVTPHTLRHSFATHLLEQGTDIRYVQELLGHSSVKTTQIYTHVTSTHIAHLASPLDV</sequence>
<keyword evidence="4" id="KW-0233">DNA recombination</keyword>
<dbReference type="InterPro" id="IPR004107">
    <property type="entry name" value="Integrase_SAM-like_N"/>
</dbReference>
<protein>
    <recommendedName>
        <fullName evidence="10">Integrase</fullName>
    </recommendedName>
</protein>
<dbReference type="InterPro" id="IPR002104">
    <property type="entry name" value="Integrase_catalytic"/>
</dbReference>
<dbReference type="Proteomes" id="UP000176678">
    <property type="component" value="Unassembled WGS sequence"/>
</dbReference>
<dbReference type="GO" id="GO:0015074">
    <property type="term" value="P:DNA integration"/>
    <property type="evidence" value="ECO:0007669"/>
    <property type="project" value="UniProtKB-KW"/>
</dbReference>
<dbReference type="Gene3D" id="1.10.443.10">
    <property type="entry name" value="Intergrase catalytic core"/>
    <property type="match status" value="1"/>
</dbReference>
<evidence type="ECO:0000256" key="2">
    <source>
        <dbReference type="ARBA" id="ARBA00022908"/>
    </source>
</evidence>
<reference evidence="8 9" key="1">
    <citation type="journal article" date="2016" name="Nat. Commun.">
        <title>Thousands of microbial genomes shed light on interconnected biogeochemical processes in an aquifer system.</title>
        <authorList>
            <person name="Anantharaman K."/>
            <person name="Brown C.T."/>
            <person name="Hug L.A."/>
            <person name="Sharon I."/>
            <person name="Castelle C.J."/>
            <person name="Probst A.J."/>
            <person name="Thomas B.C."/>
            <person name="Singh A."/>
            <person name="Wilkins M.J."/>
            <person name="Karaoz U."/>
            <person name="Brodie E.L."/>
            <person name="Williams K.H."/>
            <person name="Hubbard S.S."/>
            <person name="Banfield J.F."/>
        </authorList>
    </citation>
    <scope>NUCLEOTIDE SEQUENCE [LARGE SCALE GENOMIC DNA]</scope>
</reference>
<dbReference type="InterPro" id="IPR050090">
    <property type="entry name" value="Tyrosine_recombinase_XerCD"/>
</dbReference>
<dbReference type="PROSITE" id="PS51898">
    <property type="entry name" value="TYR_RECOMBINASE"/>
    <property type="match status" value="1"/>
</dbReference>
<feature type="domain" description="Tyr recombinase" evidence="6">
    <location>
        <begin position="104"/>
        <end position="276"/>
    </location>
</feature>
<evidence type="ECO:0000259" key="7">
    <source>
        <dbReference type="PROSITE" id="PS51900"/>
    </source>
</evidence>
<dbReference type="Gene3D" id="1.10.150.130">
    <property type="match status" value="1"/>
</dbReference>
<comment type="caution">
    <text evidence="8">The sequence shown here is derived from an EMBL/GenBank/DDBJ whole genome shotgun (WGS) entry which is preliminary data.</text>
</comment>
<evidence type="ECO:0008006" key="10">
    <source>
        <dbReference type="Google" id="ProtNLM"/>
    </source>
</evidence>
<dbReference type="SUPFAM" id="SSF56349">
    <property type="entry name" value="DNA breaking-rejoining enzymes"/>
    <property type="match status" value="1"/>
</dbReference>
<dbReference type="NCBIfam" id="NF040815">
    <property type="entry name" value="recomb_XerA_Arch"/>
    <property type="match status" value="1"/>
</dbReference>
<evidence type="ECO:0000256" key="1">
    <source>
        <dbReference type="ARBA" id="ARBA00008857"/>
    </source>
</evidence>
<dbReference type="InterPro" id="IPR010998">
    <property type="entry name" value="Integrase_recombinase_N"/>
</dbReference>
<dbReference type="Pfam" id="PF13495">
    <property type="entry name" value="Phage_int_SAM_4"/>
    <property type="match status" value="1"/>
</dbReference>
<dbReference type="STRING" id="1802410.A3H75_02585"/>
<keyword evidence="3 5" id="KW-0238">DNA-binding</keyword>
<gene>
    <name evidence="8" type="ORF">A3H75_02585</name>
</gene>
<dbReference type="Pfam" id="PF00589">
    <property type="entry name" value="Phage_integrase"/>
    <property type="match status" value="1"/>
</dbReference>
<evidence type="ECO:0000256" key="5">
    <source>
        <dbReference type="PROSITE-ProRule" id="PRU01248"/>
    </source>
</evidence>
<dbReference type="EMBL" id="MGES01000043">
    <property type="protein sequence ID" value="OGL88520.1"/>
    <property type="molecule type" value="Genomic_DNA"/>
</dbReference>
<evidence type="ECO:0000256" key="3">
    <source>
        <dbReference type="ARBA" id="ARBA00023125"/>
    </source>
</evidence>
<organism evidence="8 9">
    <name type="scientific">Candidatus Uhrbacteria bacterium RIFCSPLOWO2_02_FULL_51_9</name>
    <dbReference type="NCBI Taxonomy" id="1802410"/>
    <lineage>
        <taxon>Bacteria</taxon>
        <taxon>Candidatus Uhriibacteriota</taxon>
    </lineage>
</organism>
<keyword evidence="2" id="KW-0229">DNA integration</keyword>
<evidence type="ECO:0000256" key="4">
    <source>
        <dbReference type="ARBA" id="ARBA00023172"/>
    </source>
</evidence>
<dbReference type="InterPro" id="IPR044068">
    <property type="entry name" value="CB"/>
</dbReference>
<proteinExistence type="inferred from homology"/>
<comment type="similarity">
    <text evidence="1">Belongs to the 'phage' integrase family.</text>
</comment>
<evidence type="ECO:0000313" key="9">
    <source>
        <dbReference type="Proteomes" id="UP000176678"/>
    </source>
</evidence>
<dbReference type="PROSITE" id="PS51900">
    <property type="entry name" value="CB"/>
    <property type="match status" value="1"/>
</dbReference>
<dbReference type="GO" id="GO:0003677">
    <property type="term" value="F:DNA binding"/>
    <property type="evidence" value="ECO:0007669"/>
    <property type="project" value="UniProtKB-UniRule"/>
</dbReference>